<comment type="caution">
    <text evidence="3">The sequence shown here is derived from an EMBL/GenBank/DDBJ whole genome shotgun (WGS) entry which is preliminary data.</text>
</comment>
<gene>
    <name evidence="3" type="ORF">Ptr86124_003591</name>
</gene>
<evidence type="ECO:0000259" key="2">
    <source>
        <dbReference type="Pfam" id="PF25597"/>
    </source>
</evidence>
<feature type="domain" description="Retroviral polymerase SH3-like" evidence="2">
    <location>
        <begin position="143"/>
        <end position="201"/>
    </location>
</feature>
<organism evidence="3 4">
    <name type="scientific">Pyrenophora tritici-repentis</name>
    <dbReference type="NCBI Taxonomy" id="45151"/>
    <lineage>
        <taxon>Eukaryota</taxon>
        <taxon>Fungi</taxon>
        <taxon>Dikarya</taxon>
        <taxon>Ascomycota</taxon>
        <taxon>Pezizomycotina</taxon>
        <taxon>Dothideomycetes</taxon>
        <taxon>Pleosporomycetidae</taxon>
        <taxon>Pleosporales</taxon>
        <taxon>Pleosporineae</taxon>
        <taxon>Pleosporaceae</taxon>
        <taxon>Pyrenophora</taxon>
    </lineage>
</organism>
<protein>
    <recommendedName>
        <fullName evidence="2">Retroviral polymerase SH3-like domain-containing protein</fullName>
    </recommendedName>
</protein>
<dbReference type="AlphaFoldDB" id="A0A922T1Y9"/>
<evidence type="ECO:0000313" key="3">
    <source>
        <dbReference type="EMBL" id="KAI1518290.1"/>
    </source>
</evidence>
<accession>A0A922T1Y9</accession>
<dbReference type="Pfam" id="PF25597">
    <property type="entry name" value="SH3_retrovirus"/>
    <property type="match status" value="1"/>
</dbReference>
<feature type="region of interest" description="Disordered" evidence="1">
    <location>
        <begin position="239"/>
        <end position="284"/>
    </location>
</feature>
<dbReference type="EMBL" id="NRDI02000003">
    <property type="protein sequence ID" value="KAI1518290.1"/>
    <property type="molecule type" value="Genomic_DNA"/>
</dbReference>
<keyword evidence="4" id="KW-1185">Reference proteome</keyword>
<sequence length="367" mass="42200">MAHQMWAHPGKKAIEKLTSNVDGLVIKGDTNDFCAVCTESKLTKQISRRQQEDQAQKPFYRIAVDTDNERGYGTSPNFLEELCRDLGIRYEPRAEYTEEQNRLAERVGSLLVIRARAIRIQKTPYEIVWKTKPKVQHMRPIGCRAYVLNRSLKRGDKLESRALIGHLVGYDSTNIFRIWLPTKDQVIRTRDVVFEPTKFYDGPQGYARESIIEEVIELLSFPEEFELDDIAIEDLLTSRQRRQQQPSHASALPESQMGGEEIEQDKEQYEGGLPTPEPSNLSLHNDQDLISEQQAIDEQDLKTFPRLRSKATYLIDIRTTLQDVETLISARIILLKVHAVHEESLISKNQRDGTLTLSHMEDQLTTI</sequence>
<evidence type="ECO:0000256" key="1">
    <source>
        <dbReference type="SAM" id="MobiDB-lite"/>
    </source>
</evidence>
<dbReference type="InterPro" id="IPR057670">
    <property type="entry name" value="SH3_retrovirus"/>
</dbReference>
<evidence type="ECO:0000313" key="4">
    <source>
        <dbReference type="Proteomes" id="UP000249757"/>
    </source>
</evidence>
<name>A0A922T1Y9_9PLEO</name>
<proteinExistence type="predicted"/>
<dbReference type="Proteomes" id="UP000249757">
    <property type="component" value="Unassembled WGS sequence"/>
</dbReference>
<reference evidence="4" key="1">
    <citation type="journal article" date="2022" name="Microb. Genom.">
        <title>A global pangenome for the wheat fungal pathogen Pyrenophora tritici-repentis and prediction of effector protein structural homology.</title>
        <authorList>
            <person name="Moolhuijzen P.M."/>
            <person name="See P.T."/>
            <person name="Shi G."/>
            <person name="Powell H.R."/>
            <person name="Cockram J."/>
            <person name="Jorgensen L.N."/>
            <person name="Benslimane H."/>
            <person name="Strelkov S.E."/>
            <person name="Turner J."/>
            <person name="Liu Z."/>
            <person name="Moffat C.S."/>
        </authorList>
    </citation>
    <scope>NUCLEOTIDE SEQUENCE [LARGE SCALE GENOMIC DNA]</scope>
</reference>